<comment type="caution">
    <text evidence="2">The sequence shown here is derived from an EMBL/GenBank/DDBJ whole genome shotgun (WGS) entry which is preliminary data.</text>
</comment>
<feature type="region of interest" description="Disordered" evidence="1">
    <location>
        <begin position="1"/>
        <end position="29"/>
    </location>
</feature>
<sequence>MKGLSPRATPASQEKPRSQHLPGSKAAKRRALCRKIHLEAADTGTR</sequence>
<organism evidence="2 3">
    <name type="scientific">Portunus trituberculatus</name>
    <name type="common">Swimming crab</name>
    <name type="synonym">Neptunus trituberculatus</name>
    <dbReference type="NCBI Taxonomy" id="210409"/>
    <lineage>
        <taxon>Eukaryota</taxon>
        <taxon>Metazoa</taxon>
        <taxon>Ecdysozoa</taxon>
        <taxon>Arthropoda</taxon>
        <taxon>Crustacea</taxon>
        <taxon>Multicrustacea</taxon>
        <taxon>Malacostraca</taxon>
        <taxon>Eumalacostraca</taxon>
        <taxon>Eucarida</taxon>
        <taxon>Decapoda</taxon>
        <taxon>Pleocyemata</taxon>
        <taxon>Brachyura</taxon>
        <taxon>Eubrachyura</taxon>
        <taxon>Portunoidea</taxon>
        <taxon>Portunidae</taxon>
        <taxon>Portuninae</taxon>
        <taxon>Portunus</taxon>
    </lineage>
</organism>
<gene>
    <name evidence="2" type="ORF">E2C01_024399</name>
</gene>
<evidence type="ECO:0000256" key="1">
    <source>
        <dbReference type="SAM" id="MobiDB-lite"/>
    </source>
</evidence>
<dbReference type="AlphaFoldDB" id="A0A5B7EA90"/>
<reference evidence="2 3" key="1">
    <citation type="submission" date="2019-05" db="EMBL/GenBank/DDBJ databases">
        <title>Another draft genome of Portunus trituberculatus and its Hox gene families provides insights of decapod evolution.</title>
        <authorList>
            <person name="Jeong J.-H."/>
            <person name="Song I."/>
            <person name="Kim S."/>
            <person name="Choi T."/>
            <person name="Kim D."/>
            <person name="Ryu S."/>
            <person name="Kim W."/>
        </authorList>
    </citation>
    <scope>NUCLEOTIDE SEQUENCE [LARGE SCALE GENOMIC DNA]</scope>
    <source>
        <tissue evidence="2">Muscle</tissue>
    </source>
</reference>
<evidence type="ECO:0000313" key="3">
    <source>
        <dbReference type="Proteomes" id="UP000324222"/>
    </source>
</evidence>
<evidence type="ECO:0000313" key="2">
    <source>
        <dbReference type="EMBL" id="MPC31120.1"/>
    </source>
</evidence>
<accession>A0A5B7EA90</accession>
<dbReference type="EMBL" id="VSRR010002371">
    <property type="protein sequence ID" value="MPC31120.1"/>
    <property type="molecule type" value="Genomic_DNA"/>
</dbReference>
<dbReference type="Proteomes" id="UP000324222">
    <property type="component" value="Unassembled WGS sequence"/>
</dbReference>
<protein>
    <submittedName>
        <fullName evidence="2">Uncharacterized protein</fullName>
    </submittedName>
</protein>
<keyword evidence="3" id="KW-1185">Reference proteome</keyword>
<proteinExistence type="predicted"/>
<name>A0A5B7EA90_PORTR</name>